<reference evidence="6" key="1">
    <citation type="journal article" date="2023" name="G3 (Bethesda)">
        <title>Whole genome assemblies of Zophobas morio and Tenebrio molitor.</title>
        <authorList>
            <person name="Kaur S."/>
            <person name="Stinson S.A."/>
            <person name="diCenzo G.C."/>
        </authorList>
    </citation>
    <scope>NUCLEOTIDE SEQUENCE</scope>
    <source>
        <strain evidence="6">QUZm001</strain>
    </source>
</reference>
<dbReference type="AlphaFoldDB" id="A0AA38MKD8"/>
<evidence type="ECO:0000313" key="7">
    <source>
        <dbReference type="Proteomes" id="UP001168821"/>
    </source>
</evidence>
<name>A0AA38MKD8_9CUCU</name>
<dbReference type="SUPFAM" id="SSF53067">
    <property type="entry name" value="Actin-like ATPase domain"/>
    <property type="match status" value="2"/>
</dbReference>
<sequence>MDDLAIGIDLGTTNTCVSCYKNGIVEILENSDGGRLTPSCVFFLKKTGGPVVGQCAKKMTDMLPSNGIYEIKRFVGKGFNTVEKTLQYFSFTVENSSDSPVVIIERENETLKVTPQEVCSLILKKVKQDVETKLGHTVNKAVITVPAYFNTTQREVTLTAANEAGFTVLKLFNEPTAAALSYYFKNDDERDCYSLVYDLGGGTFDVSILKKTSSNIDIICVDGDTQIGGKDFDNLIIDYVCEHLKKEYNYDAKQNRRDMRRLQNTCEAAKVELSTLEETSVILHGFVPDNRVVEVELTRKDFELKASTLIKRTINIVDRCLKSSEISKNEIRDVILAGGSSRIPRIQEELSRYFGGKILSRFVHLDECVAEGAALQAAMLANNRKQEIRKLVMTDVVPLSLGTKGWYGKMIFIIKKGTSIPTKNSVTVATALDQQKKASFGVFEGEHLNARKNRYLGLLTLENITPAPPNERKLSVTFAIDHNGVLTITAAENSTNNMKELTITYTRGFRNDAEIKEAFNDVEKNKEEDKLFAIFAQLKWWLMAYCEAVKYNLRNLNLIEEHIEIYKLCETNQIKATHLDDDSQTTLENLISETKQACENIVKSLKFTRMPHPQ</sequence>
<dbReference type="PRINTS" id="PR00301">
    <property type="entry name" value="HEATSHOCK70"/>
</dbReference>
<dbReference type="PROSITE" id="PS01036">
    <property type="entry name" value="HSP70_3"/>
    <property type="match status" value="1"/>
</dbReference>
<comment type="similarity">
    <text evidence="1 4">Belongs to the heat shock protein 70 family.</text>
</comment>
<dbReference type="Pfam" id="PF00012">
    <property type="entry name" value="HSP70"/>
    <property type="match status" value="1"/>
</dbReference>
<protein>
    <submittedName>
        <fullName evidence="6">Uncharacterized protein</fullName>
    </submittedName>
</protein>
<dbReference type="Proteomes" id="UP001168821">
    <property type="component" value="Unassembled WGS sequence"/>
</dbReference>
<feature type="coiled-coil region" evidence="5">
    <location>
        <begin position="252"/>
        <end position="279"/>
    </location>
</feature>
<dbReference type="SUPFAM" id="SSF100920">
    <property type="entry name" value="Heat shock protein 70kD (HSP70), peptide-binding domain"/>
    <property type="match status" value="1"/>
</dbReference>
<evidence type="ECO:0000256" key="5">
    <source>
        <dbReference type="SAM" id="Coils"/>
    </source>
</evidence>
<dbReference type="FunFam" id="3.90.640.10:FF:000003">
    <property type="entry name" value="Molecular chaperone DnaK"/>
    <property type="match status" value="1"/>
</dbReference>
<dbReference type="EMBL" id="JALNTZ010000003">
    <property type="protein sequence ID" value="KAJ3659766.1"/>
    <property type="molecule type" value="Genomic_DNA"/>
</dbReference>
<dbReference type="Gene3D" id="3.30.30.30">
    <property type="match status" value="1"/>
</dbReference>
<comment type="caution">
    <text evidence="6">The sequence shown here is derived from an EMBL/GenBank/DDBJ whole genome shotgun (WGS) entry which is preliminary data.</text>
</comment>
<dbReference type="CDD" id="cd24028">
    <property type="entry name" value="ASKHA_NBD_HSP70_HSPA1-like"/>
    <property type="match status" value="1"/>
</dbReference>
<dbReference type="GO" id="GO:0005524">
    <property type="term" value="F:ATP binding"/>
    <property type="evidence" value="ECO:0007669"/>
    <property type="project" value="UniProtKB-KW"/>
</dbReference>
<gene>
    <name evidence="6" type="ORF">Zmor_011439</name>
</gene>
<dbReference type="InterPro" id="IPR029047">
    <property type="entry name" value="HSP70_peptide-bd_sf"/>
</dbReference>
<keyword evidence="7" id="KW-1185">Reference proteome</keyword>
<dbReference type="PROSITE" id="PS00329">
    <property type="entry name" value="HSP70_2"/>
    <property type="match status" value="1"/>
</dbReference>
<dbReference type="Gene3D" id="2.60.34.10">
    <property type="entry name" value="Substrate Binding Domain Of DNAk, Chain A, domain 1"/>
    <property type="match status" value="1"/>
</dbReference>
<dbReference type="Gene3D" id="3.30.420.40">
    <property type="match status" value="2"/>
</dbReference>
<keyword evidence="3 4" id="KW-0067">ATP-binding</keyword>
<keyword evidence="2 4" id="KW-0547">Nucleotide-binding</keyword>
<dbReference type="Gene3D" id="3.90.640.10">
    <property type="entry name" value="Actin, Chain A, domain 4"/>
    <property type="match status" value="1"/>
</dbReference>
<evidence type="ECO:0000256" key="4">
    <source>
        <dbReference type="RuleBase" id="RU003322"/>
    </source>
</evidence>
<keyword evidence="5" id="KW-0175">Coiled coil</keyword>
<dbReference type="InterPro" id="IPR013126">
    <property type="entry name" value="Hsp_70_fam"/>
</dbReference>
<dbReference type="GO" id="GO:0140662">
    <property type="term" value="F:ATP-dependent protein folding chaperone"/>
    <property type="evidence" value="ECO:0007669"/>
    <property type="project" value="InterPro"/>
</dbReference>
<dbReference type="InterPro" id="IPR043129">
    <property type="entry name" value="ATPase_NBD"/>
</dbReference>
<evidence type="ECO:0000256" key="1">
    <source>
        <dbReference type="ARBA" id="ARBA00007381"/>
    </source>
</evidence>
<dbReference type="PANTHER" id="PTHR19375">
    <property type="entry name" value="HEAT SHOCK PROTEIN 70KDA"/>
    <property type="match status" value="1"/>
</dbReference>
<accession>A0AA38MKD8</accession>
<evidence type="ECO:0000256" key="2">
    <source>
        <dbReference type="ARBA" id="ARBA00022741"/>
    </source>
</evidence>
<organism evidence="6 7">
    <name type="scientific">Zophobas morio</name>
    <dbReference type="NCBI Taxonomy" id="2755281"/>
    <lineage>
        <taxon>Eukaryota</taxon>
        <taxon>Metazoa</taxon>
        <taxon>Ecdysozoa</taxon>
        <taxon>Arthropoda</taxon>
        <taxon>Hexapoda</taxon>
        <taxon>Insecta</taxon>
        <taxon>Pterygota</taxon>
        <taxon>Neoptera</taxon>
        <taxon>Endopterygota</taxon>
        <taxon>Coleoptera</taxon>
        <taxon>Polyphaga</taxon>
        <taxon>Cucujiformia</taxon>
        <taxon>Tenebrionidae</taxon>
        <taxon>Zophobas</taxon>
    </lineage>
</organism>
<evidence type="ECO:0000313" key="6">
    <source>
        <dbReference type="EMBL" id="KAJ3659766.1"/>
    </source>
</evidence>
<proteinExistence type="inferred from homology"/>
<dbReference type="InterPro" id="IPR018181">
    <property type="entry name" value="Heat_shock_70_CS"/>
</dbReference>
<evidence type="ECO:0000256" key="3">
    <source>
        <dbReference type="ARBA" id="ARBA00022840"/>
    </source>
</evidence>